<organism evidence="3 4">
    <name type="scientific">Herbaspirillum lusitanum</name>
    <dbReference type="NCBI Taxonomy" id="213312"/>
    <lineage>
        <taxon>Bacteria</taxon>
        <taxon>Pseudomonadati</taxon>
        <taxon>Pseudomonadota</taxon>
        <taxon>Betaproteobacteria</taxon>
        <taxon>Burkholderiales</taxon>
        <taxon>Oxalobacteraceae</taxon>
        <taxon>Herbaspirillum</taxon>
    </lineage>
</organism>
<protein>
    <submittedName>
        <fullName evidence="3">Acyltransferase</fullName>
    </submittedName>
</protein>
<accession>A0ABW9A5W8</accession>
<dbReference type="Pfam" id="PF01757">
    <property type="entry name" value="Acyl_transf_3"/>
    <property type="match status" value="1"/>
</dbReference>
<dbReference type="EMBL" id="JAQQFM010000001">
    <property type="protein sequence ID" value="MFL9923143.1"/>
    <property type="molecule type" value="Genomic_DNA"/>
</dbReference>
<dbReference type="PANTHER" id="PTHR23028">
    <property type="entry name" value="ACETYLTRANSFERASE"/>
    <property type="match status" value="1"/>
</dbReference>
<feature type="transmembrane region" description="Helical" evidence="1">
    <location>
        <begin position="234"/>
        <end position="253"/>
    </location>
</feature>
<dbReference type="InterPro" id="IPR002656">
    <property type="entry name" value="Acyl_transf_3_dom"/>
</dbReference>
<dbReference type="RefSeq" id="WP_408154473.1">
    <property type="nucleotide sequence ID" value="NZ_JAQQFM010000001.1"/>
</dbReference>
<feature type="transmembrane region" description="Helical" evidence="1">
    <location>
        <begin position="284"/>
        <end position="308"/>
    </location>
</feature>
<feature type="transmembrane region" description="Helical" evidence="1">
    <location>
        <begin position="210"/>
        <end position="227"/>
    </location>
</feature>
<feature type="transmembrane region" description="Helical" evidence="1">
    <location>
        <begin position="320"/>
        <end position="341"/>
    </location>
</feature>
<reference evidence="3 4" key="1">
    <citation type="journal article" date="2024" name="Chem. Sci.">
        <title>Discovery of megapolipeptins by genome mining of a Burkholderiales bacteria collection.</title>
        <authorList>
            <person name="Paulo B.S."/>
            <person name="Recchia M.J.J."/>
            <person name="Lee S."/>
            <person name="Fergusson C.H."/>
            <person name="Romanowski S.B."/>
            <person name="Hernandez A."/>
            <person name="Krull N."/>
            <person name="Liu D.Y."/>
            <person name="Cavanagh H."/>
            <person name="Bos A."/>
            <person name="Gray C.A."/>
            <person name="Murphy B.T."/>
            <person name="Linington R.G."/>
            <person name="Eustaquio A.S."/>
        </authorList>
    </citation>
    <scope>NUCLEOTIDE SEQUENCE [LARGE SCALE GENOMIC DNA]</scope>
    <source>
        <strain evidence="3 4">RL21-008-BIB-A</strain>
    </source>
</reference>
<name>A0ABW9A5W8_9BURK</name>
<keyword evidence="3" id="KW-0012">Acyltransferase</keyword>
<feature type="transmembrane region" description="Helical" evidence="1">
    <location>
        <begin position="53"/>
        <end position="74"/>
    </location>
</feature>
<evidence type="ECO:0000259" key="2">
    <source>
        <dbReference type="Pfam" id="PF01757"/>
    </source>
</evidence>
<feature type="domain" description="Acyltransferase 3" evidence="2">
    <location>
        <begin position="13"/>
        <end position="340"/>
    </location>
</feature>
<keyword evidence="1" id="KW-0472">Membrane</keyword>
<keyword evidence="3" id="KW-0808">Transferase</keyword>
<keyword evidence="4" id="KW-1185">Reference proteome</keyword>
<feature type="transmembrane region" description="Helical" evidence="1">
    <location>
        <begin position="259"/>
        <end position="277"/>
    </location>
</feature>
<dbReference type="InterPro" id="IPR050879">
    <property type="entry name" value="Acyltransferase_3"/>
</dbReference>
<keyword evidence="1" id="KW-0812">Transmembrane</keyword>
<feature type="transmembrane region" description="Helical" evidence="1">
    <location>
        <begin position="148"/>
        <end position="168"/>
    </location>
</feature>
<comment type="caution">
    <text evidence="3">The sequence shown here is derived from an EMBL/GenBank/DDBJ whole genome shotgun (WGS) entry which is preliminary data.</text>
</comment>
<sequence length="384" mass="43231">MPEALGRDRSRIQFLDGLRGLAILLVICFHAYARYPDLMPFGNRYADIFVFRHGGIGVQLFFLISGFVIFLTLEKSRGFFDFMTRRWLRLFPAMLICSLIVYVFFSFIAENAHRSVSLRSLLPGLSFIEPHVWQAVLRSPQTMLEGSFWSLFVEVRFYAFAGALYFLVGETGAIAGIILMFVVTVAYASLQHLLPGGNWRIFEIYKGWTSAEHFGWFAAGALYFRYFQTRVRQLFIMATLLAVLAAVTTGGALPGKTCAALLVVFLFASVVHHSRLHQLLGNRVFLFLGAISYPLYLLHENIMVHMILKLGKLAPQIPGVLLPLLPIAGVIVIGAAVAIYVEPWLTDVIRPCYKRARLLLHIDQWRMPLAPVAEDLKPPPAPLP</sequence>
<dbReference type="PANTHER" id="PTHR23028:SF53">
    <property type="entry name" value="ACYL_TRANSF_3 DOMAIN-CONTAINING PROTEIN"/>
    <property type="match status" value="1"/>
</dbReference>
<gene>
    <name evidence="3" type="ORF">PQR62_02615</name>
</gene>
<evidence type="ECO:0000256" key="1">
    <source>
        <dbReference type="SAM" id="Phobius"/>
    </source>
</evidence>
<keyword evidence="1" id="KW-1133">Transmembrane helix</keyword>
<evidence type="ECO:0000313" key="3">
    <source>
        <dbReference type="EMBL" id="MFL9923143.1"/>
    </source>
</evidence>
<feature type="transmembrane region" description="Helical" evidence="1">
    <location>
        <begin position="173"/>
        <end position="190"/>
    </location>
</feature>
<feature type="transmembrane region" description="Helical" evidence="1">
    <location>
        <begin position="12"/>
        <end position="33"/>
    </location>
</feature>
<feature type="transmembrane region" description="Helical" evidence="1">
    <location>
        <begin position="86"/>
        <end position="109"/>
    </location>
</feature>
<dbReference type="GO" id="GO:0016746">
    <property type="term" value="F:acyltransferase activity"/>
    <property type="evidence" value="ECO:0007669"/>
    <property type="project" value="UniProtKB-KW"/>
</dbReference>
<proteinExistence type="predicted"/>
<dbReference type="Proteomes" id="UP001629246">
    <property type="component" value="Unassembled WGS sequence"/>
</dbReference>
<evidence type="ECO:0000313" key="4">
    <source>
        <dbReference type="Proteomes" id="UP001629246"/>
    </source>
</evidence>